<dbReference type="PANTHER" id="PTHR43090">
    <property type="entry name" value="1-(5-PHOSPHORIBOSYL)-5-[(5-PHOSPHORIBOSYLAMINO)METHYLIDENEAMINO] IMIDAZOLE-4-CARBOXAMIDE ISOMERASE"/>
    <property type="match status" value="1"/>
</dbReference>
<dbReference type="GO" id="GO:0000162">
    <property type="term" value="P:L-tryptophan biosynthetic process"/>
    <property type="evidence" value="ECO:0007669"/>
    <property type="project" value="TreeGrafter"/>
</dbReference>
<dbReference type="PANTHER" id="PTHR43090:SF2">
    <property type="entry name" value="1-(5-PHOSPHORIBOSYL)-5-[(5-PHOSPHORIBOSYLAMINO)METHYLIDENEAMINO] IMIDAZOLE-4-CARBOXAMIDE ISOMERASE"/>
    <property type="match status" value="1"/>
</dbReference>
<evidence type="ECO:0000256" key="1">
    <source>
        <dbReference type="ARBA" id="ARBA00009667"/>
    </source>
</evidence>
<evidence type="ECO:0008006" key="3">
    <source>
        <dbReference type="Google" id="ProtNLM"/>
    </source>
</evidence>
<dbReference type="InterPro" id="IPR013785">
    <property type="entry name" value="Aldolase_TIM"/>
</dbReference>
<name>A0A381YIZ7_9ZZZZ</name>
<dbReference type="Gene3D" id="3.20.20.70">
    <property type="entry name" value="Aldolase class I"/>
    <property type="match status" value="1"/>
</dbReference>
<proteinExistence type="inferred from homology"/>
<dbReference type="AlphaFoldDB" id="A0A381YIZ7"/>
<reference evidence="2" key="1">
    <citation type="submission" date="2018-05" db="EMBL/GenBank/DDBJ databases">
        <authorList>
            <person name="Lanie J.A."/>
            <person name="Ng W.-L."/>
            <person name="Kazmierczak K.M."/>
            <person name="Andrzejewski T.M."/>
            <person name="Davidsen T.M."/>
            <person name="Wayne K.J."/>
            <person name="Tettelin H."/>
            <person name="Glass J.I."/>
            <person name="Rusch D."/>
            <person name="Podicherti R."/>
            <person name="Tsui H.-C.T."/>
            <person name="Winkler M.E."/>
        </authorList>
    </citation>
    <scope>NUCLEOTIDE SEQUENCE</scope>
</reference>
<dbReference type="GO" id="GO:0005737">
    <property type="term" value="C:cytoplasm"/>
    <property type="evidence" value="ECO:0007669"/>
    <property type="project" value="TreeGrafter"/>
</dbReference>
<dbReference type="EMBL" id="UINC01018258">
    <property type="protein sequence ID" value="SVA76521.1"/>
    <property type="molecule type" value="Genomic_DNA"/>
</dbReference>
<dbReference type="InterPro" id="IPR044524">
    <property type="entry name" value="Isoase_HisA-like"/>
</dbReference>
<dbReference type="GO" id="GO:0000105">
    <property type="term" value="P:L-histidine biosynthetic process"/>
    <property type="evidence" value="ECO:0007669"/>
    <property type="project" value="InterPro"/>
</dbReference>
<dbReference type="GO" id="GO:0003949">
    <property type="term" value="F:1-(5-phosphoribosyl)-5-[(5-phosphoribosylamino)methylideneamino]imidazole-4-carboxamide isomerase activity"/>
    <property type="evidence" value="ECO:0007669"/>
    <property type="project" value="InterPro"/>
</dbReference>
<sequence length="168" mass="18157">MNIQFGGGVRSIRAIEKYLNIGVKKIVIGTEAIRNNDFMTEAVSSFPENILIAIDARRGKISIEGWTKDTEVTPLEFAKIAEDKGAKGIIFTDIERDGMMKGPNISSTIKLANFLNIPVIASGGIKDIGDIKELKSNEDKGISGVICGKSIYTGNIKISEVLKISGIQ</sequence>
<accession>A0A381YIZ7</accession>
<dbReference type="Pfam" id="PF00977">
    <property type="entry name" value="His_biosynth"/>
    <property type="match status" value="1"/>
</dbReference>
<dbReference type="InterPro" id="IPR011060">
    <property type="entry name" value="RibuloseP-bd_barrel"/>
</dbReference>
<gene>
    <name evidence="2" type="ORF">METZ01_LOCUS129375</name>
</gene>
<dbReference type="InterPro" id="IPR006062">
    <property type="entry name" value="His_biosynth"/>
</dbReference>
<evidence type="ECO:0000313" key="2">
    <source>
        <dbReference type="EMBL" id="SVA76521.1"/>
    </source>
</evidence>
<comment type="similarity">
    <text evidence="1">Belongs to the HisA/HisF family.</text>
</comment>
<protein>
    <recommendedName>
        <fullName evidence="3">1-(5-phosphoribosyl)-5-((5-phosphoribosylamino)methylideneamino)imidazole-4-carboxamide isomerase</fullName>
    </recommendedName>
</protein>
<organism evidence="2">
    <name type="scientific">marine metagenome</name>
    <dbReference type="NCBI Taxonomy" id="408172"/>
    <lineage>
        <taxon>unclassified sequences</taxon>
        <taxon>metagenomes</taxon>
        <taxon>ecological metagenomes</taxon>
    </lineage>
</organism>
<dbReference type="SUPFAM" id="SSF51366">
    <property type="entry name" value="Ribulose-phoshate binding barrel"/>
    <property type="match status" value="1"/>
</dbReference>